<comment type="caution">
    <text evidence="3">The sequence shown here is derived from an EMBL/GenBank/DDBJ whole genome shotgun (WGS) entry which is preliminary data.</text>
</comment>
<dbReference type="GO" id="GO:0046872">
    <property type="term" value="F:metal ion binding"/>
    <property type="evidence" value="ECO:0007669"/>
    <property type="project" value="InterPro"/>
</dbReference>
<feature type="domain" description="Mycothiol-dependent maleylpyruvate isomerase metal-binding" evidence="2">
    <location>
        <begin position="11"/>
        <end position="143"/>
    </location>
</feature>
<dbReference type="InterPro" id="IPR017517">
    <property type="entry name" value="Maleyloyr_isom"/>
</dbReference>
<dbReference type="InterPro" id="IPR013917">
    <property type="entry name" value="tRNA_wybutosine-synth"/>
</dbReference>
<gene>
    <name evidence="3" type="ORF">LCGC14_2497890</name>
</gene>
<reference evidence="3" key="1">
    <citation type="journal article" date="2015" name="Nature">
        <title>Complex archaea that bridge the gap between prokaryotes and eukaryotes.</title>
        <authorList>
            <person name="Spang A."/>
            <person name="Saw J.H."/>
            <person name="Jorgensen S.L."/>
            <person name="Zaremba-Niedzwiedzka K."/>
            <person name="Martijn J."/>
            <person name="Lind A.E."/>
            <person name="van Eijk R."/>
            <person name="Schleper C."/>
            <person name="Guy L."/>
            <person name="Ettema T.J."/>
        </authorList>
    </citation>
    <scope>NUCLEOTIDE SEQUENCE</scope>
</reference>
<evidence type="ECO:0000259" key="1">
    <source>
        <dbReference type="Pfam" id="PF08608"/>
    </source>
</evidence>
<dbReference type="Pfam" id="PF11716">
    <property type="entry name" value="MDMPI_N"/>
    <property type="match status" value="1"/>
</dbReference>
<dbReference type="InterPro" id="IPR017518">
    <property type="entry name" value="CHP03084"/>
</dbReference>
<evidence type="ECO:0000259" key="2">
    <source>
        <dbReference type="Pfam" id="PF11716"/>
    </source>
</evidence>
<dbReference type="EMBL" id="LAZR01039756">
    <property type="protein sequence ID" value="KKL16208.1"/>
    <property type="molecule type" value="Genomic_DNA"/>
</dbReference>
<evidence type="ECO:0000313" key="3">
    <source>
        <dbReference type="EMBL" id="KKL16208.1"/>
    </source>
</evidence>
<organism evidence="3">
    <name type="scientific">marine sediment metagenome</name>
    <dbReference type="NCBI Taxonomy" id="412755"/>
    <lineage>
        <taxon>unclassified sequences</taxon>
        <taxon>metagenomes</taxon>
        <taxon>ecological metagenomes</taxon>
    </lineage>
</organism>
<protein>
    <recommendedName>
        <fullName evidence="4">Mycothiol-dependent maleylpyruvate isomerase metal-binding domain-containing protein</fullName>
    </recommendedName>
</protein>
<dbReference type="InterPro" id="IPR034660">
    <property type="entry name" value="DinB/YfiT-like"/>
</dbReference>
<name>A0A0F9DWN4_9ZZZZ</name>
<dbReference type="NCBIfam" id="TIGR03084">
    <property type="entry name" value="TIGR03084 family metal-binding protein"/>
    <property type="match status" value="1"/>
</dbReference>
<dbReference type="Pfam" id="PF08608">
    <property type="entry name" value="Wyosine_form"/>
    <property type="match status" value="1"/>
</dbReference>
<accession>A0A0F9DWN4</accession>
<evidence type="ECO:0008006" key="4">
    <source>
        <dbReference type="Google" id="ProtNLM"/>
    </source>
</evidence>
<dbReference type="SUPFAM" id="SSF109854">
    <property type="entry name" value="DinB/YfiT-like putative metalloenzymes"/>
    <property type="match status" value="1"/>
</dbReference>
<proteinExistence type="predicted"/>
<dbReference type="Gene3D" id="1.20.120.450">
    <property type="entry name" value="dinb family like domain"/>
    <property type="match status" value="1"/>
</dbReference>
<dbReference type="AlphaFoldDB" id="A0A0F9DWN4"/>
<dbReference type="NCBIfam" id="TIGR03083">
    <property type="entry name" value="maleylpyruvate isomerase family mycothiol-dependent enzyme"/>
    <property type="match status" value="1"/>
</dbReference>
<dbReference type="InterPro" id="IPR024344">
    <property type="entry name" value="MDMPI_metal-binding"/>
</dbReference>
<sequence>MEQICNDLAMEQQELDAVVANLDEATWEIMTPSEGWDIKEQIRHLAYFENRAKLAASNQEAFKQWFEEMLQDPNTMTKHVETTGKDLTAGGTLKWWREERRALLSVLAKMDRKKRLSWYGPALSAMSFATARLMETWAHGQDIVDALGVRRKPTERLRHIAHLGVSTLGWSYINRKMEVPDTPVRVELTGPSGDMWNWGPEEAKDMVKGLAEDFCLVVVQRRHVADTDLIINGETAQQWMSIAQAYAGPLTGS</sequence>
<feature type="domain" description="tRNA wybutosine-synthesis" evidence="1">
    <location>
        <begin position="181"/>
        <end position="230"/>
    </location>
</feature>